<keyword evidence="1" id="KW-0805">Transcription regulation</keyword>
<name>A0AB39UBC7_9BIFI</name>
<protein>
    <submittedName>
        <fullName evidence="6">LacI family DNA-binding transcriptional regulator</fullName>
    </submittedName>
</protein>
<dbReference type="Gene3D" id="3.40.50.2300">
    <property type="match status" value="2"/>
</dbReference>
<dbReference type="InterPro" id="IPR010982">
    <property type="entry name" value="Lambda_DNA-bd_dom_sf"/>
</dbReference>
<dbReference type="InterPro" id="IPR028082">
    <property type="entry name" value="Peripla_BP_I"/>
</dbReference>
<dbReference type="InterPro" id="IPR046335">
    <property type="entry name" value="LacI/GalR-like_sensor"/>
</dbReference>
<dbReference type="GO" id="GO:0003700">
    <property type="term" value="F:DNA-binding transcription factor activity"/>
    <property type="evidence" value="ECO:0007669"/>
    <property type="project" value="TreeGrafter"/>
</dbReference>
<keyword evidence="2 6" id="KW-0238">DNA-binding</keyword>
<dbReference type="GO" id="GO:0000976">
    <property type="term" value="F:transcription cis-regulatory region binding"/>
    <property type="evidence" value="ECO:0007669"/>
    <property type="project" value="TreeGrafter"/>
</dbReference>
<dbReference type="KEGG" id="bfk:QN062_08870"/>
<dbReference type="EMBL" id="CP129675">
    <property type="protein sequence ID" value="XDS45960.1"/>
    <property type="molecule type" value="Genomic_DNA"/>
</dbReference>
<gene>
    <name evidence="8" type="ORF">QN062_08870</name>
    <name evidence="7" type="ORF">QN216_03065</name>
    <name evidence="6" type="ORF">QN217_07380</name>
</gene>
<dbReference type="PANTHER" id="PTHR30146:SF153">
    <property type="entry name" value="LACTOSE OPERON REPRESSOR"/>
    <property type="match status" value="1"/>
</dbReference>
<dbReference type="InterPro" id="IPR001387">
    <property type="entry name" value="Cro/C1-type_HTH"/>
</dbReference>
<dbReference type="InterPro" id="IPR000843">
    <property type="entry name" value="HTH_LacI"/>
</dbReference>
<sequence>MASIKDVARRSGVSISTVSYVFTGKRSVKLETRIRVFEAARELGYFPNVGAQMLRNGRTHIIALSSPIHSYTNFTNYAAFFFEMVRAAHRHHFHVLLFAGEDEDEQFVRFADSNLVDGVVLLDVAWNDERIQRAKLASVPYVSIGMPMDSENLIAVDVDFEEVGRVAIDRLAESGHKEILFVGSDQSVDSKSKDVTESNYLHRITASIQAQARRRGITVHSVLTKGDDYSSVRCLLADTFDQHDEITGMITQTSIEFVNNAIGVLQLIGRPIPERTSIVSLASYGKTEMLPVQIDEMPLLPAAVCSKAMQLLIGALDGEAPRAGHIELLHPTYIDRGSIRRV</sequence>
<dbReference type="PROSITE" id="PS50932">
    <property type="entry name" value="HTH_LACI_2"/>
    <property type="match status" value="1"/>
</dbReference>
<proteinExistence type="predicted"/>
<keyword evidence="3" id="KW-0804">Transcription</keyword>
<dbReference type="RefSeq" id="WP_369341445.1">
    <property type="nucleotide sequence ID" value="NZ_CP129675.1"/>
</dbReference>
<evidence type="ECO:0000313" key="8">
    <source>
        <dbReference type="EMBL" id="XDS50480.1"/>
    </source>
</evidence>
<feature type="domain" description="HTH lacI-type" evidence="4">
    <location>
        <begin position="2"/>
        <end position="56"/>
    </location>
</feature>
<dbReference type="Gene3D" id="1.10.260.40">
    <property type="entry name" value="lambda repressor-like DNA-binding domains"/>
    <property type="match status" value="1"/>
</dbReference>
<organism evidence="6">
    <name type="scientific">Bifidobacterium fermentum</name>
    <dbReference type="NCBI Taxonomy" id="3059035"/>
    <lineage>
        <taxon>Bacteria</taxon>
        <taxon>Bacillati</taxon>
        <taxon>Actinomycetota</taxon>
        <taxon>Actinomycetes</taxon>
        <taxon>Bifidobacteriales</taxon>
        <taxon>Bifidobacteriaceae</taxon>
        <taxon>Bifidobacterium</taxon>
    </lineage>
</organism>
<dbReference type="CDD" id="cd01392">
    <property type="entry name" value="HTH_LacI"/>
    <property type="match status" value="1"/>
</dbReference>
<dbReference type="PANTHER" id="PTHR30146">
    <property type="entry name" value="LACI-RELATED TRANSCRIPTIONAL REPRESSOR"/>
    <property type="match status" value="1"/>
</dbReference>
<evidence type="ECO:0000259" key="5">
    <source>
        <dbReference type="PROSITE" id="PS50943"/>
    </source>
</evidence>
<dbReference type="SUPFAM" id="SSF53822">
    <property type="entry name" value="Periplasmic binding protein-like I"/>
    <property type="match status" value="1"/>
</dbReference>
<evidence type="ECO:0000256" key="1">
    <source>
        <dbReference type="ARBA" id="ARBA00023015"/>
    </source>
</evidence>
<evidence type="ECO:0000256" key="3">
    <source>
        <dbReference type="ARBA" id="ARBA00023163"/>
    </source>
</evidence>
<feature type="domain" description="HTH cro/C1-type" evidence="5">
    <location>
        <begin position="3"/>
        <end position="32"/>
    </location>
</feature>
<evidence type="ECO:0000313" key="7">
    <source>
        <dbReference type="EMBL" id="XDS49258.1"/>
    </source>
</evidence>
<dbReference type="Pfam" id="PF13377">
    <property type="entry name" value="Peripla_BP_3"/>
    <property type="match status" value="1"/>
</dbReference>
<dbReference type="SMART" id="SM00354">
    <property type="entry name" value="HTH_LACI"/>
    <property type="match status" value="1"/>
</dbReference>
<evidence type="ECO:0000256" key="2">
    <source>
        <dbReference type="ARBA" id="ARBA00023125"/>
    </source>
</evidence>
<evidence type="ECO:0000259" key="4">
    <source>
        <dbReference type="PROSITE" id="PS50932"/>
    </source>
</evidence>
<dbReference type="AlphaFoldDB" id="A0AB39UBC7"/>
<accession>A0AB39UBC7</accession>
<evidence type="ECO:0000313" key="6">
    <source>
        <dbReference type="EMBL" id="XDS45960.1"/>
    </source>
</evidence>
<dbReference type="EMBL" id="CP129683">
    <property type="protein sequence ID" value="XDS50480.1"/>
    <property type="molecule type" value="Genomic_DNA"/>
</dbReference>
<dbReference type="PROSITE" id="PS50943">
    <property type="entry name" value="HTH_CROC1"/>
    <property type="match status" value="1"/>
</dbReference>
<dbReference type="EMBL" id="CP129682">
    <property type="protein sequence ID" value="XDS49258.1"/>
    <property type="molecule type" value="Genomic_DNA"/>
</dbReference>
<dbReference type="SUPFAM" id="SSF47413">
    <property type="entry name" value="lambda repressor-like DNA-binding domains"/>
    <property type="match status" value="1"/>
</dbReference>
<reference evidence="6" key="1">
    <citation type="submission" date="2023-07" db="EMBL/GenBank/DDBJ databases">
        <title>Bifidobacterium aquikefiriaerophilum sp. nov. and Bifidobacterium eccum sp. nov., isolated from water kefir.</title>
        <authorList>
            <person name="Breselge S."/>
            <person name="Bellassi P."/>
            <person name="Barcenilla C."/>
            <person name="Alvarez-Ordonez A."/>
            <person name="Morelli L."/>
            <person name="Cotter P.D."/>
        </authorList>
    </citation>
    <scope>NUCLEOTIDE SEQUENCE</scope>
    <source>
        <strain evidence="8">WK012_4_13</strain>
        <strain evidence="7">WK013_4_14</strain>
        <strain evidence="6">WK048_4_13</strain>
    </source>
</reference>
<dbReference type="Pfam" id="PF00356">
    <property type="entry name" value="LacI"/>
    <property type="match status" value="1"/>
</dbReference>